<dbReference type="InterPro" id="IPR011992">
    <property type="entry name" value="EF-hand-dom_pair"/>
</dbReference>
<feature type="region of interest" description="Disordered" evidence="2">
    <location>
        <begin position="1012"/>
        <end position="1157"/>
    </location>
</feature>
<dbReference type="Pfam" id="PF14443">
    <property type="entry name" value="DBC1"/>
    <property type="match status" value="1"/>
</dbReference>
<dbReference type="InterPro" id="IPR045353">
    <property type="entry name" value="LAIKA"/>
</dbReference>
<feature type="compositionally biased region" description="Basic and acidic residues" evidence="2">
    <location>
        <begin position="815"/>
        <end position="827"/>
    </location>
</feature>
<feature type="compositionally biased region" description="Basic and acidic residues" evidence="2">
    <location>
        <begin position="759"/>
        <end position="778"/>
    </location>
</feature>
<feature type="region of interest" description="Disordered" evidence="2">
    <location>
        <begin position="815"/>
        <end position="839"/>
    </location>
</feature>
<evidence type="ECO:0000256" key="1">
    <source>
        <dbReference type="ARBA" id="ARBA00023054"/>
    </source>
</evidence>
<reference evidence="4" key="1">
    <citation type="submission" date="2022-05" db="EMBL/GenBank/DDBJ databases">
        <title>The Musa troglodytarum L. genome provides insights into the mechanism of non-climacteric behaviour and enrichment of carotenoids.</title>
        <authorList>
            <person name="Wang J."/>
        </authorList>
    </citation>
    <scope>NUCLEOTIDE SEQUENCE</scope>
    <source>
        <tissue evidence="4">Leaf</tissue>
    </source>
</reference>
<feature type="region of interest" description="Disordered" evidence="2">
    <location>
        <begin position="946"/>
        <end position="985"/>
    </location>
</feature>
<dbReference type="PANTHER" id="PTHR14304:SF11">
    <property type="entry name" value="SAP DOMAIN-CONTAINING PROTEIN"/>
    <property type="match status" value="1"/>
</dbReference>
<evidence type="ECO:0000256" key="2">
    <source>
        <dbReference type="SAM" id="MobiDB-lite"/>
    </source>
</evidence>
<dbReference type="SUPFAM" id="SSF47473">
    <property type="entry name" value="EF-hand"/>
    <property type="match status" value="1"/>
</dbReference>
<name>A0A9E7EJ89_9LILI</name>
<dbReference type="PANTHER" id="PTHR14304">
    <property type="entry name" value="CELL DIVISION CYCLE AND APOPTOSIS REGULATOR PROTEIN"/>
    <property type="match status" value="1"/>
</dbReference>
<dbReference type="SMART" id="SM01122">
    <property type="entry name" value="DBC1"/>
    <property type="match status" value="1"/>
</dbReference>
<protein>
    <submittedName>
        <fullName evidence="4">Cell division cycle and apoptosis regulator 1</fullName>
    </submittedName>
</protein>
<organism evidence="4 5">
    <name type="scientific">Musa troglodytarum</name>
    <name type="common">fe'i banana</name>
    <dbReference type="NCBI Taxonomy" id="320322"/>
    <lineage>
        <taxon>Eukaryota</taxon>
        <taxon>Viridiplantae</taxon>
        <taxon>Streptophyta</taxon>
        <taxon>Embryophyta</taxon>
        <taxon>Tracheophyta</taxon>
        <taxon>Spermatophyta</taxon>
        <taxon>Magnoliopsida</taxon>
        <taxon>Liliopsida</taxon>
        <taxon>Zingiberales</taxon>
        <taxon>Musaceae</taxon>
        <taxon>Musa</taxon>
    </lineage>
</organism>
<feature type="compositionally biased region" description="Acidic residues" evidence="2">
    <location>
        <begin position="1322"/>
        <end position="1346"/>
    </location>
</feature>
<dbReference type="OrthoDB" id="21006at2759"/>
<feature type="compositionally biased region" description="Polar residues" evidence="2">
    <location>
        <begin position="946"/>
        <end position="962"/>
    </location>
</feature>
<dbReference type="FunFam" id="1.10.238.10:FF:000157">
    <property type="entry name" value="ATP/GTP-binding protein family"/>
    <property type="match status" value="1"/>
</dbReference>
<feature type="compositionally biased region" description="Basic and acidic residues" evidence="2">
    <location>
        <begin position="1013"/>
        <end position="1041"/>
    </location>
</feature>
<feature type="compositionally biased region" description="Basic and acidic residues" evidence="2">
    <location>
        <begin position="417"/>
        <end position="494"/>
    </location>
</feature>
<keyword evidence="5" id="KW-1185">Reference proteome</keyword>
<feature type="compositionally biased region" description="Basic and acidic residues" evidence="2">
    <location>
        <begin position="1288"/>
        <end position="1307"/>
    </location>
</feature>
<dbReference type="InterPro" id="IPR025224">
    <property type="entry name" value="CCAR1/CCAR2"/>
</dbReference>
<feature type="compositionally biased region" description="Basic and acidic residues" evidence="2">
    <location>
        <begin position="1392"/>
        <end position="1414"/>
    </location>
</feature>
<evidence type="ECO:0000313" key="4">
    <source>
        <dbReference type="EMBL" id="URD78444.1"/>
    </source>
</evidence>
<proteinExistence type="predicted"/>
<gene>
    <name evidence="4" type="ORF">MUK42_18718</name>
</gene>
<feature type="compositionally biased region" description="Basic and acidic residues" evidence="2">
    <location>
        <begin position="1267"/>
        <end position="1278"/>
    </location>
</feature>
<accession>A0A9E7EJ89</accession>
<sequence length="1510" mass="169855">MATLGFIKDCSGPLPFPKPLLAPSPHPPFLIFPAAFRLLRRLIGSSPCRSLPRDQNLCLKQDCFAARGRKMYPSKGNNPYGQQPYGSSQAYGHIPGGGYTGNPVGGSDTDMNSYRAYSSQAPQYGGPYASVYGSSGLSNVQQVGGVSGKEAVPSALQGRSAYPSVLVESSKFSSATLGSSMGITTDDYVSATNRAYSQKGDQFSAIKNPDYALTDRRHYGEHQGAFVGRELQSDSARRYLDSVSLSNRHQAELHDQMDQASLLRQQQMLKAQPLQSGSDMRQDEYFAARTVPSHHGSQEISSYGARTDADPRGLSVYGATSYGGQVAASILGGAPRRNVDDLMYVQGSSNAAYGVGLPPGRDYAAGKGILGPPHESNYQANVLSRTHPTLGVSMVDERNDDRNAYRRELEIREEERRRELMREREKERERDREREREREREHERERERERLRERRDKERERDRKHGPDSRRERTPPRTTRDRRGSSLIKDEKAVRRVTPRRVSPHREAVHRHRSPVKEKKREYICKVYPFCLVDVERDYLSLSKRYPRLAIAPDFSKAIMNWPRETLNLSLYTPVSFEHDFLDIEDKSEEKGSVLLDEPLKPKGVKTLWNTKVILMSGISCEALNELCLEKDTDERIVHFNNILKFAVLKKDRSFLAIGGPSHVTLDGDPQLNDSSLIQTAIRHVKHATQLDLHNCLHWNRFLEIHYNRVGKDGLFSHKEVTVLFVPNLSECLPSVDLWQSQWLAHKKEIAERERQLALKQEKKSGEKKEADKGDNSHGKTVNDSPAKSLKGEDYLVKDDMDDIKTDYQTKDEVDGSKKIVAEDEGKGPLLDDQQTEHKDDALVVGECKTNEKLVHDEGSLELGTEIKKTTKKKIVKKVVKGKTVAKKVIVTTVQDTCAKQDEKMDMSDDKTEYKDGNASQEGENLGDPLNPKTCVEKKIVTKVAVSNSPQKEETANSSEFQTDMKLDDESVPKEEAKKEQGGDTIVQDAEIKTTGKKKVIRRVIKRKVPATKVKDANSSKDAEETKVKQVKDHSGKKELDVAEGIFSENKIMEESNAPSVEKVDLNEKTVTNEKLEKKETSTVDSHSTVEKGGSKSINDSEETMQKESKEGGEDGKKERKKDEREKSKGVKHEPNPKSHKEKEKGGSREHPMHPGLILQTHRVKGSKLRSMSLSLGGLLDYNDKDIEECTFELSLFAESFNEMLQFEMGCRLLSFLEKLRERYVVKRNNRKRQRDDKSEKGTVKEKSPVKRPKTSDGSQVSKSTRPGKEDISSKISDEGMSVISESVKLEKEGGSDRTNDEHKGGDDTAAGLGEIKMEEKTVDDDMVDDDEDPEEIIEEEADDDAGSNRVGEASDVKADTTEAEPEIAMSKDDDSKPTSESGTDKVAIVNEKSDKEEDKQIVEEKKDSTKDEKDSVEDENKDSSKDVNEVHVKDAVVDKQLLQAFRFFDQNRVGYIKVQDLRCILHNLGKFLSHRDVKELAQSALLESNSARDDRIFYKKLVRLTFADR</sequence>
<evidence type="ECO:0000259" key="3">
    <source>
        <dbReference type="SMART" id="SM01122"/>
    </source>
</evidence>
<feature type="compositionally biased region" description="Basic residues" evidence="2">
    <location>
        <begin position="495"/>
        <end position="514"/>
    </location>
</feature>
<evidence type="ECO:0000313" key="5">
    <source>
        <dbReference type="Proteomes" id="UP001055439"/>
    </source>
</evidence>
<feature type="domain" description="DBC1/CARP1 catalytically inactive NUDIX hydrolase" evidence="3">
    <location>
        <begin position="637"/>
        <end position="762"/>
    </location>
</feature>
<dbReference type="GO" id="GO:0006355">
    <property type="term" value="P:regulation of DNA-templated transcription"/>
    <property type="evidence" value="ECO:0007669"/>
    <property type="project" value="InterPro"/>
</dbReference>
<dbReference type="GO" id="GO:0051301">
    <property type="term" value="P:cell division"/>
    <property type="evidence" value="ECO:0007669"/>
    <property type="project" value="UniProtKB-KW"/>
</dbReference>
<dbReference type="InterPro" id="IPR025954">
    <property type="entry name" value="DBC1/CARP1_inactive_NUDIX"/>
</dbReference>
<feature type="compositionally biased region" description="Basic and acidic residues" evidence="2">
    <location>
        <begin position="963"/>
        <end position="982"/>
    </location>
</feature>
<keyword evidence="1" id="KW-0175">Coiled coil</keyword>
<feature type="region of interest" description="Disordered" evidence="2">
    <location>
        <begin position="1230"/>
        <end position="1428"/>
    </location>
</feature>
<keyword evidence="4" id="KW-0131">Cell cycle</keyword>
<dbReference type="Pfam" id="PF19256">
    <property type="entry name" value="LAIKA"/>
    <property type="match status" value="1"/>
</dbReference>
<feature type="compositionally biased region" description="Polar residues" evidence="2">
    <location>
        <begin position="1256"/>
        <end position="1265"/>
    </location>
</feature>
<feature type="region of interest" description="Disordered" evidence="2">
    <location>
        <begin position="417"/>
        <end position="514"/>
    </location>
</feature>
<dbReference type="Gene3D" id="1.10.238.10">
    <property type="entry name" value="EF-hand"/>
    <property type="match status" value="1"/>
</dbReference>
<feature type="compositionally biased region" description="Basic and acidic residues" evidence="2">
    <location>
        <begin position="1104"/>
        <end position="1153"/>
    </location>
</feature>
<dbReference type="EMBL" id="CP097503">
    <property type="protein sequence ID" value="URD78444.1"/>
    <property type="molecule type" value="Genomic_DNA"/>
</dbReference>
<keyword evidence="4" id="KW-0132">Cell division</keyword>
<feature type="compositionally biased region" description="Basic and acidic residues" evidence="2">
    <location>
        <begin position="901"/>
        <end position="916"/>
    </location>
</feature>
<feature type="compositionally biased region" description="Basic and acidic residues" evidence="2">
    <location>
        <begin position="1234"/>
        <end position="1249"/>
    </location>
</feature>
<dbReference type="Proteomes" id="UP001055439">
    <property type="component" value="Chromosome 10"/>
</dbReference>
<feature type="region of interest" description="Disordered" evidence="2">
    <location>
        <begin position="759"/>
        <end position="793"/>
    </location>
</feature>
<feature type="compositionally biased region" description="Basic and acidic residues" evidence="2">
    <location>
        <begin position="1062"/>
        <end position="1094"/>
    </location>
</feature>
<dbReference type="GO" id="GO:0005634">
    <property type="term" value="C:nucleus"/>
    <property type="evidence" value="ECO:0007669"/>
    <property type="project" value="TreeGrafter"/>
</dbReference>
<feature type="region of interest" description="Disordered" evidence="2">
    <location>
        <begin position="901"/>
        <end position="934"/>
    </location>
</feature>